<name>A0A2S7KUH9_9FLAO</name>
<dbReference type="Pfam" id="PF04116">
    <property type="entry name" value="FA_hydroxylase"/>
    <property type="match status" value="1"/>
</dbReference>
<reference evidence="7 8" key="1">
    <citation type="submission" date="2016-11" db="EMBL/GenBank/DDBJ databases">
        <title>Trade-off between light-utilization and light-protection in marine flavobacteria.</title>
        <authorList>
            <person name="Kumagai Y."/>
        </authorList>
    </citation>
    <scope>NUCLEOTIDE SEQUENCE [LARGE SCALE GENOMIC DNA]</scope>
    <source>
        <strain evidence="7 8">ATCC 700397</strain>
    </source>
</reference>
<comment type="subcellular location">
    <subcellularLocation>
        <location evidence="1">Membrane</location>
    </subcellularLocation>
</comment>
<keyword evidence="8" id="KW-1185">Reference proteome</keyword>
<dbReference type="OrthoDB" id="9770329at2"/>
<feature type="transmembrane region" description="Helical" evidence="5">
    <location>
        <begin position="156"/>
        <end position="174"/>
    </location>
</feature>
<dbReference type="AlphaFoldDB" id="A0A2S7KUH9"/>
<dbReference type="GO" id="GO:0016491">
    <property type="term" value="F:oxidoreductase activity"/>
    <property type="evidence" value="ECO:0007669"/>
    <property type="project" value="InterPro"/>
</dbReference>
<evidence type="ECO:0000313" key="7">
    <source>
        <dbReference type="EMBL" id="PQB06302.1"/>
    </source>
</evidence>
<feature type="domain" description="Fatty acid hydroxylase" evidence="6">
    <location>
        <begin position="86"/>
        <end position="235"/>
    </location>
</feature>
<protein>
    <recommendedName>
        <fullName evidence="6">Fatty acid hydroxylase domain-containing protein</fullName>
    </recommendedName>
</protein>
<evidence type="ECO:0000256" key="2">
    <source>
        <dbReference type="ARBA" id="ARBA00022692"/>
    </source>
</evidence>
<proteinExistence type="predicted"/>
<feature type="transmembrane region" description="Helical" evidence="5">
    <location>
        <begin position="43"/>
        <end position="69"/>
    </location>
</feature>
<feature type="transmembrane region" description="Helical" evidence="5">
    <location>
        <begin position="12"/>
        <end position="31"/>
    </location>
</feature>
<dbReference type="GO" id="GO:0008610">
    <property type="term" value="P:lipid biosynthetic process"/>
    <property type="evidence" value="ECO:0007669"/>
    <property type="project" value="InterPro"/>
</dbReference>
<evidence type="ECO:0000256" key="1">
    <source>
        <dbReference type="ARBA" id="ARBA00004370"/>
    </source>
</evidence>
<accession>A0A2S7KUH9</accession>
<dbReference type="PANTHER" id="PTHR11863">
    <property type="entry name" value="STEROL DESATURASE"/>
    <property type="match status" value="1"/>
</dbReference>
<dbReference type="GO" id="GO:0016020">
    <property type="term" value="C:membrane"/>
    <property type="evidence" value="ECO:0007669"/>
    <property type="project" value="UniProtKB-SubCell"/>
</dbReference>
<keyword evidence="3 5" id="KW-1133">Transmembrane helix</keyword>
<keyword evidence="4 5" id="KW-0472">Membrane</keyword>
<evidence type="ECO:0000256" key="5">
    <source>
        <dbReference type="SAM" id="Phobius"/>
    </source>
</evidence>
<sequence>MEAEQISKLAPAIFLLVLGVIEALGGLYFNNDRRTKNDYVIEILCLVTLPTLIQPAILLTTLFAMKAWFPGLEDYFINSSLWWHVAAFLVLDDMTQYWWHRLSHVSPTMWKLHRPHHVVEEMGVMVTYRNATLYYALMPGLWFTGLLIYFGMGYVYLFYLPIKLVFILLAHSETRWDRFLFKYKILHPIAWVIERTITLPSTHYAHHGLTEEDGISHPNGNFGNLIFFWDVLFGTAKITRKYPSRFGAWNQMKEPWYVQLMFPFIRSKDPRSELYSLKTNNDYNPSKDFKEFTK</sequence>
<comment type="caution">
    <text evidence="7">The sequence shown here is derived from an EMBL/GenBank/DDBJ whole genome shotgun (WGS) entry which is preliminary data.</text>
</comment>
<dbReference type="InterPro" id="IPR006694">
    <property type="entry name" value="Fatty_acid_hydroxylase"/>
</dbReference>
<dbReference type="GO" id="GO:0005506">
    <property type="term" value="F:iron ion binding"/>
    <property type="evidence" value="ECO:0007669"/>
    <property type="project" value="InterPro"/>
</dbReference>
<dbReference type="EMBL" id="MQUA01000013">
    <property type="protein sequence ID" value="PQB06302.1"/>
    <property type="molecule type" value="Genomic_DNA"/>
</dbReference>
<evidence type="ECO:0000256" key="3">
    <source>
        <dbReference type="ARBA" id="ARBA00022989"/>
    </source>
</evidence>
<keyword evidence="2 5" id="KW-0812">Transmembrane</keyword>
<gene>
    <name evidence="7" type="ORF">BST83_03235</name>
</gene>
<organism evidence="7 8">
    <name type="scientific">Polaribacter filamentus</name>
    <dbReference type="NCBI Taxonomy" id="53483"/>
    <lineage>
        <taxon>Bacteria</taxon>
        <taxon>Pseudomonadati</taxon>
        <taxon>Bacteroidota</taxon>
        <taxon>Flavobacteriia</taxon>
        <taxon>Flavobacteriales</taxon>
        <taxon>Flavobacteriaceae</taxon>
    </lineage>
</organism>
<dbReference type="RefSeq" id="WP_104808552.1">
    <property type="nucleotide sequence ID" value="NZ_MQUA01000013.1"/>
</dbReference>
<dbReference type="InterPro" id="IPR050307">
    <property type="entry name" value="Sterol_Desaturase_Related"/>
</dbReference>
<evidence type="ECO:0000256" key="4">
    <source>
        <dbReference type="ARBA" id="ARBA00023136"/>
    </source>
</evidence>
<evidence type="ECO:0000313" key="8">
    <source>
        <dbReference type="Proteomes" id="UP000239522"/>
    </source>
</evidence>
<evidence type="ECO:0000259" key="6">
    <source>
        <dbReference type="Pfam" id="PF04116"/>
    </source>
</evidence>
<dbReference type="Proteomes" id="UP000239522">
    <property type="component" value="Unassembled WGS sequence"/>
</dbReference>